<feature type="domain" description="Disease resistance N-terminal" evidence="6">
    <location>
        <begin position="27"/>
        <end position="112"/>
    </location>
</feature>
<dbReference type="EMBL" id="JACGCM010001644">
    <property type="protein sequence ID" value="KAF6152227.1"/>
    <property type="molecule type" value="Genomic_DNA"/>
</dbReference>
<evidence type="ECO:0000313" key="10">
    <source>
        <dbReference type="Proteomes" id="UP000541444"/>
    </source>
</evidence>
<dbReference type="InterPro" id="IPR044974">
    <property type="entry name" value="Disease_R_plants"/>
</dbReference>
<dbReference type="InterPro" id="IPR058922">
    <property type="entry name" value="WHD_DRP"/>
</dbReference>
<dbReference type="Gene3D" id="3.40.50.300">
    <property type="entry name" value="P-loop containing nucleotide triphosphate hydrolases"/>
    <property type="match status" value="1"/>
</dbReference>
<dbReference type="InterPro" id="IPR003591">
    <property type="entry name" value="Leu-rich_rpt_typical-subtyp"/>
</dbReference>
<feature type="domain" description="Disease resistance R13L4/SHOC-2-like LRR" evidence="8">
    <location>
        <begin position="566"/>
        <end position="879"/>
    </location>
</feature>
<dbReference type="InterPro" id="IPR027417">
    <property type="entry name" value="P-loop_NTPase"/>
</dbReference>
<evidence type="ECO:0000313" key="9">
    <source>
        <dbReference type="EMBL" id="KAF6152227.1"/>
    </source>
</evidence>
<dbReference type="Pfam" id="PF00931">
    <property type="entry name" value="NB-ARC"/>
    <property type="match status" value="1"/>
</dbReference>
<dbReference type="GO" id="GO:0098542">
    <property type="term" value="P:defense response to other organism"/>
    <property type="evidence" value="ECO:0007669"/>
    <property type="project" value="TreeGrafter"/>
</dbReference>
<dbReference type="PANTHER" id="PTHR23155:SF1205">
    <property type="entry name" value="DISEASE RESISTANCE PROTEIN RPM1"/>
    <property type="match status" value="1"/>
</dbReference>
<keyword evidence="1" id="KW-0433">Leucine-rich repeat</keyword>
<dbReference type="Pfam" id="PF23559">
    <property type="entry name" value="WHD_DRP"/>
    <property type="match status" value="1"/>
</dbReference>
<gene>
    <name evidence="9" type="ORF">GIB67_005881</name>
</gene>
<dbReference type="InterPro" id="IPR036388">
    <property type="entry name" value="WH-like_DNA-bd_sf"/>
</dbReference>
<dbReference type="InterPro" id="IPR041118">
    <property type="entry name" value="Rx_N"/>
</dbReference>
<dbReference type="Gene3D" id="3.80.10.10">
    <property type="entry name" value="Ribonuclease Inhibitor"/>
    <property type="match status" value="1"/>
</dbReference>
<dbReference type="SUPFAM" id="SSF52058">
    <property type="entry name" value="L domain-like"/>
    <property type="match status" value="1"/>
</dbReference>
<dbReference type="SUPFAM" id="SSF52540">
    <property type="entry name" value="P-loop containing nucleoside triphosphate hydrolases"/>
    <property type="match status" value="1"/>
</dbReference>
<dbReference type="Gene3D" id="1.10.10.10">
    <property type="entry name" value="Winged helix-like DNA-binding domain superfamily/Winged helix DNA-binding domain"/>
    <property type="match status" value="1"/>
</dbReference>
<sequence>MMNHFCITSFEYHFYLKKELRTMAVEAMTFVLEKVVALFEEEVKLLGGVSHKVDSIKTELQSMRAFLRDANDRGESGEGVKVWVEQVRDVTYDTEDILDEFMFLIEQKPQWHGVAGFCKNISVFLKRFKAKRQLSYAVKDIKRKICDISDRRLRYPSSKDNLQHDSTSTELVHSFRRNAGFGEETDLIGIENPRRELIGLLLEGESRVRVIPVVGMGGVGKTTLVRKVYDRVMDRFQHLAWVTVSKSFDLKQILREVIRQLFQETMPPAFQDLETMTETKLMQELFKSLQDKRYLIVFDDIWDIRAWEALKSALPDCGCCSRIMITTRDTIIARSCIRPYGEVYSPQQLQEEDAWSLFLKRTFSDNSCPRELEKLSRGIVKKCKGLPLAIGAIGGLLSTKDKNLFEWMRVHKSLGAQLEDNIQLLNAERVLLLSYNDLPHHLKPCFLYLSIFPEDFSIERMRLIRLWIAEGFVREIEGFLVEEVAEDYLMELINRNLIQISKTEIDGSLRSCQVHDIFREIITRKSREENFATVFVHENTRMNENIRRLSIHSTEGIVLEKKSLSHLRSLFTFKYGTVWSSPVCNFTTSRLKLLRVLDLAGTSLEIFPSGIVNLFLLRYLSLRNTLIKELPKSISKLGNLETLDLKQTRVTKLPVEILKLKKLRHLLVYRYEVQSYLPFHSKQGFKVMVGIGGLVSLQKLSIVDANEDSGILQELGKLTQLRKLGIINLWRKDGVGLCTSIQKMIHLRSLDVTSLQADEILDLDSLTSCPPFLERLYMRGPLTKLPGWISELANLVTLSLRWSRLEEDPLESLQGLPKLMELGLHQAYEGAELCFKKNSFLLLKLLSINDLNHLEMVRFEEGALPCLQALCIQRCEKLQEVPKGIELLKEVKELQFYGMSDSFCTRLLPNRGQDHWKVKHIPDVQFIYYRDEWKLWPVDGTDILLDPSHQTVGMHFAISSRKKTFLGKGSIC</sequence>
<evidence type="ECO:0000259" key="6">
    <source>
        <dbReference type="Pfam" id="PF18052"/>
    </source>
</evidence>
<dbReference type="SMART" id="SM00369">
    <property type="entry name" value="LRR_TYP"/>
    <property type="match status" value="3"/>
</dbReference>
<name>A0A7J7MBG9_9MAGN</name>
<dbReference type="InterPro" id="IPR002182">
    <property type="entry name" value="NB-ARC"/>
</dbReference>
<dbReference type="FunFam" id="3.40.50.300:FF:001091">
    <property type="entry name" value="Probable disease resistance protein At1g61300"/>
    <property type="match status" value="1"/>
</dbReference>
<dbReference type="InterPro" id="IPR038005">
    <property type="entry name" value="RX-like_CC"/>
</dbReference>
<dbReference type="PRINTS" id="PR00364">
    <property type="entry name" value="DISEASERSIST"/>
</dbReference>
<evidence type="ECO:0000259" key="7">
    <source>
        <dbReference type="Pfam" id="PF23559"/>
    </source>
</evidence>
<comment type="caution">
    <text evidence="9">The sequence shown here is derived from an EMBL/GenBank/DDBJ whole genome shotgun (WGS) entry which is preliminary data.</text>
</comment>
<dbReference type="Gene3D" id="1.10.8.430">
    <property type="entry name" value="Helical domain of apoptotic protease-activating factors"/>
    <property type="match status" value="1"/>
</dbReference>
<dbReference type="Gene3D" id="1.20.5.4130">
    <property type="match status" value="1"/>
</dbReference>
<organism evidence="9 10">
    <name type="scientific">Kingdonia uniflora</name>
    <dbReference type="NCBI Taxonomy" id="39325"/>
    <lineage>
        <taxon>Eukaryota</taxon>
        <taxon>Viridiplantae</taxon>
        <taxon>Streptophyta</taxon>
        <taxon>Embryophyta</taxon>
        <taxon>Tracheophyta</taxon>
        <taxon>Spermatophyta</taxon>
        <taxon>Magnoliopsida</taxon>
        <taxon>Ranunculales</taxon>
        <taxon>Circaeasteraceae</taxon>
        <taxon>Kingdonia</taxon>
    </lineage>
</organism>
<dbReference type="InterPro" id="IPR042197">
    <property type="entry name" value="Apaf_helical"/>
</dbReference>
<evidence type="ECO:0000256" key="3">
    <source>
        <dbReference type="ARBA" id="ARBA00022741"/>
    </source>
</evidence>
<dbReference type="InterPro" id="IPR055414">
    <property type="entry name" value="LRR_R13L4/SHOC2-like"/>
</dbReference>
<keyword evidence="4" id="KW-0611">Plant defense</keyword>
<dbReference type="Proteomes" id="UP000541444">
    <property type="component" value="Unassembled WGS sequence"/>
</dbReference>
<dbReference type="InterPro" id="IPR032675">
    <property type="entry name" value="LRR_dom_sf"/>
</dbReference>
<accession>A0A7J7MBG9</accession>
<evidence type="ECO:0000259" key="8">
    <source>
        <dbReference type="Pfam" id="PF23598"/>
    </source>
</evidence>
<dbReference type="Pfam" id="PF23598">
    <property type="entry name" value="LRR_14"/>
    <property type="match status" value="1"/>
</dbReference>
<evidence type="ECO:0008006" key="11">
    <source>
        <dbReference type="Google" id="ProtNLM"/>
    </source>
</evidence>
<reference evidence="9 10" key="1">
    <citation type="journal article" date="2020" name="IScience">
        <title>Genome Sequencing of the Endangered Kingdonia uniflora (Circaeasteraceae, Ranunculales) Reveals Potential Mechanisms of Evolutionary Specialization.</title>
        <authorList>
            <person name="Sun Y."/>
            <person name="Deng T."/>
            <person name="Zhang A."/>
            <person name="Moore M.J."/>
            <person name="Landis J.B."/>
            <person name="Lin N."/>
            <person name="Zhang H."/>
            <person name="Zhang X."/>
            <person name="Huang J."/>
            <person name="Zhang X."/>
            <person name="Sun H."/>
            <person name="Wang H."/>
        </authorList>
    </citation>
    <scope>NUCLEOTIDE SEQUENCE [LARGE SCALE GENOMIC DNA]</scope>
    <source>
        <strain evidence="9">TB1705</strain>
        <tissue evidence="9">Leaf</tissue>
    </source>
</reference>
<protein>
    <recommendedName>
        <fullName evidence="11">Disease resistance protein RPM1-like</fullName>
    </recommendedName>
</protein>
<evidence type="ECO:0000256" key="4">
    <source>
        <dbReference type="ARBA" id="ARBA00022821"/>
    </source>
</evidence>
<evidence type="ECO:0000256" key="2">
    <source>
        <dbReference type="ARBA" id="ARBA00022737"/>
    </source>
</evidence>
<dbReference type="PANTHER" id="PTHR23155">
    <property type="entry name" value="DISEASE RESISTANCE PROTEIN RP"/>
    <property type="match status" value="1"/>
</dbReference>
<dbReference type="FunFam" id="1.10.10.10:FF:000322">
    <property type="entry name" value="Probable disease resistance protein At1g63360"/>
    <property type="match status" value="1"/>
</dbReference>
<dbReference type="OrthoDB" id="690341at2759"/>
<dbReference type="CDD" id="cd14798">
    <property type="entry name" value="RX-CC_like"/>
    <property type="match status" value="1"/>
</dbReference>
<evidence type="ECO:0000256" key="1">
    <source>
        <dbReference type="ARBA" id="ARBA00022614"/>
    </source>
</evidence>
<proteinExistence type="predicted"/>
<keyword evidence="2" id="KW-0677">Repeat</keyword>
<keyword evidence="10" id="KW-1185">Reference proteome</keyword>
<dbReference type="AlphaFoldDB" id="A0A7J7MBG9"/>
<dbReference type="GO" id="GO:0043531">
    <property type="term" value="F:ADP binding"/>
    <property type="evidence" value="ECO:0007669"/>
    <property type="project" value="InterPro"/>
</dbReference>
<feature type="domain" description="Disease resistance protein winged helix" evidence="7">
    <location>
        <begin position="451"/>
        <end position="522"/>
    </location>
</feature>
<dbReference type="Pfam" id="PF18052">
    <property type="entry name" value="Rx_N"/>
    <property type="match status" value="1"/>
</dbReference>
<keyword evidence="3" id="KW-0547">Nucleotide-binding</keyword>
<evidence type="ECO:0000259" key="5">
    <source>
        <dbReference type="Pfam" id="PF00931"/>
    </source>
</evidence>
<feature type="domain" description="NB-ARC" evidence="5">
    <location>
        <begin position="193"/>
        <end position="366"/>
    </location>
</feature>